<dbReference type="SUPFAM" id="SSF54695">
    <property type="entry name" value="POZ domain"/>
    <property type="match status" value="2"/>
</dbReference>
<dbReference type="AlphaFoldDB" id="A0A2P6TUP6"/>
<evidence type="ECO:0000256" key="2">
    <source>
        <dbReference type="SAM" id="Coils"/>
    </source>
</evidence>
<proteinExistence type="predicted"/>
<name>A0A2P6TUP6_CHLSO</name>
<feature type="region of interest" description="Disordered" evidence="3">
    <location>
        <begin position="315"/>
        <end position="357"/>
    </location>
</feature>
<feature type="compositionally biased region" description="Acidic residues" evidence="3">
    <location>
        <begin position="315"/>
        <end position="328"/>
    </location>
</feature>
<sequence length="648" mass="68876">MTVIPGASGKFVQLNVGGTVFNTTLATLEGGSSMLSKMFSGQMEPGLRDEQGRVYIDRDPKHFSVILKCLRCGDAPDAAAKLLPAGRAEQRELLLEAQYYGCEGLVAALEAAEQQWAYRELCDEKRQEALANIDTNRASVLKYAYGKKAEAEEALQQARAELQARLQQSQQLAATARGAAPAQPAAQEEHVRAAYQLLDSATAADRRGSAAAKQRLDAETLRLAALGGGAEPAALALWAAEREAAKRELANLADARMPALDDGESDSDGEEDAALAAANVQRFRAALEAAEAAGGGAGALGQLNWLPQLAGLDDMLGDDVPELEDEDGQPVGQPAPRGAAGNEEEDGPPALAQGGSSMLSKMFSGQMEPGLRDEEGRVYIDRDPKHFSVILNCLRCGDAPDAAVRLVPAGRAEQRELLLEAQYYGCEGLVAALVAAEQDWEQREVGAALCCVDGQREVGAALCCVDGQHEALEFTRLEAAASVEWKRTEVLREAYKREAVAAEAVQQSLATLRAAKQDLQQLVAAGPAARQEQADDAARLKAAGSAASSDGLRAVHQRFSAQRMQLALICGRADPLAAAMWQADVNTATEELTSLLRDVVHLHDAAAGVPQRAALGRQDQGLPALLRRELPRLNIPFLGDAPSDEEEG</sequence>
<keyword evidence="2" id="KW-0175">Coiled coil</keyword>
<dbReference type="GO" id="GO:0051260">
    <property type="term" value="P:protein homooligomerization"/>
    <property type="evidence" value="ECO:0007669"/>
    <property type="project" value="InterPro"/>
</dbReference>
<gene>
    <name evidence="5" type="ORF">C2E21_3446</name>
</gene>
<evidence type="ECO:0000313" key="6">
    <source>
        <dbReference type="Proteomes" id="UP000239899"/>
    </source>
</evidence>
<feature type="domain" description="BTB" evidence="4">
    <location>
        <begin position="271"/>
        <end position="441"/>
    </location>
</feature>
<dbReference type="OrthoDB" id="508369at2759"/>
<dbReference type="InterPro" id="IPR000210">
    <property type="entry name" value="BTB/POZ_dom"/>
</dbReference>
<dbReference type="Pfam" id="PF02214">
    <property type="entry name" value="BTB_2"/>
    <property type="match status" value="2"/>
</dbReference>
<dbReference type="InterPro" id="IPR003131">
    <property type="entry name" value="T1-type_BTB"/>
</dbReference>
<comment type="pathway">
    <text evidence="1">Protein modification; protein ubiquitination.</text>
</comment>
<dbReference type="PANTHER" id="PTHR11145:SF8">
    <property type="entry name" value="RE57120P"/>
    <property type="match status" value="1"/>
</dbReference>
<evidence type="ECO:0000259" key="4">
    <source>
        <dbReference type="SMART" id="SM00225"/>
    </source>
</evidence>
<comment type="caution">
    <text evidence="5">The sequence shown here is derived from an EMBL/GenBank/DDBJ whole genome shotgun (WGS) entry which is preliminary data.</text>
</comment>
<evidence type="ECO:0000256" key="3">
    <source>
        <dbReference type="SAM" id="MobiDB-lite"/>
    </source>
</evidence>
<dbReference type="SMART" id="SM00225">
    <property type="entry name" value="BTB"/>
    <property type="match status" value="2"/>
</dbReference>
<reference evidence="5 6" key="1">
    <citation type="journal article" date="2018" name="Plant J.">
        <title>Genome sequences of Chlorella sorokiniana UTEX 1602 and Micractinium conductrix SAG 241.80: implications to maltose excretion by a green alga.</title>
        <authorList>
            <person name="Arriola M.B."/>
            <person name="Velmurugan N."/>
            <person name="Zhang Y."/>
            <person name="Plunkett M.H."/>
            <person name="Hondzo H."/>
            <person name="Barney B.M."/>
        </authorList>
    </citation>
    <scope>NUCLEOTIDE SEQUENCE [LARGE SCALE GENOMIC DNA]</scope>
    <source>
        <strain evidence="6">UTEX 1602</strain>
    </source>
</reference>
<dbReference type="InterPro" id="IPR045068">
    <property type="entry name" value="BACURD1-3"/>
</dbReference>
<feature type="domain" description="BTB" evidence="4">
    <location>
        <begin position="10"/>
        <end position="117"/>
    </location>
</feature>
<dbReference type="PANTHER" id="PTHR11145">
    <property type="entry name" value="BTB/POZ DOMAIN-CONTAINING ADAPTER FOR CUL3-MEDIATED RHOA DEGRADATION PROTEIN FAMILY MEMBER"/>
    <property type="match status" value="1"/>
</dbReference>
<evidence type="ECO:0000313" key="5">
    <source>
        <dbReference type="EMBL" id="PRW57789.1"/>
    </source>
</evidence>
<dbReference type="InterPro" id="IPR011333">
    <property type="entry name" value="SKP1/BTB/POZ_sf"/>
</dbReference>
<keyword evidence="6" id="KW-1185">Reference proteome</keyword>
<dbReference type="STRING" id="3076.A0A2P6TUP6"/>
<dbReference type="Proteomes" id="UP000239899">
    <property type="component" value="Unassembled WGS sequence"/>
</dbReference>
<protein>
    <submittedName>
        <fullName evidence="5">BTB POZ domain-containing adapter for CUL3-mediated degradation 3 isoform A</fullName>
    </submittedName>
</protein>
<dbReference type="EMBL" id="LHPG02000006">
    <property type="protein sequence ID" value="PRW57789.1"/>
    <property type="molecule type" value="Genomic_DNA"/>
</dbReference>
<organism evidence="5 6">
    <name type="scientific">Chlorella sorokiniana</name>
    <name type="common">Freshwater green alga</name>
    <dbReference type="NCBI Taxonomy" id="3076"/>
    <lineage>
        <taxon>Eukaryota</taxon>
        <taxon>Viridiplantae</taxon>
        <taxon>Chlorophyta</taxon>
        <taxon>core chlorophytes</taxon>
        <taxon>Trebouxiophyceae</taxon>
        <taxon>Chlorellales</taxon>
        <taxon>Chlorellaceae</taxon>
        <taxon>Chlorella clade</taxon>
        <taxon>Chlorella</taxon>
    </lineage>
</organism>
<accession>A0A2P6TUP6</accession>
<dbReference type="Gene3D" id="3.30.710.10">
    <property type="entry name" value="Potassium Channel Kv1.1, Chain A"/>
    <property type="match status" value="2"/>
</dbReference>
<feature type="coiled-coil region" evidence="2">
    <location>
        <begin position="141"/>
        <end position="179"/>
    </location>
</feature>
<evidence type="ECO:0000256" key="1">
    <source>
        <dbReference type="ARBA" id="ARBA00004906"/>
    </source>
</evidence>